<comment type="caution">
    <text evidence="8">The sequence shown here is derived from an EMBL/GenBank/DDBJ whole genome shotgun (WGS) entry which is preliminary data.</text>
</comment>
<evidence type="ECO:0000256" key="2">
    <source>
        <dbReference type="ARBA" id="ARBA00022729"/>
    </source>
</evidence>
<dbReference type="Gene3D" id="1.50.10.100">
    <property type="entry name" value="Chondroitin AC/alginate lyase"/>
    <property type="match status" value="1"/>
</dbReference>
<proteinExistence type="predicted"/>
<dbReference type="Pfam" id="PF07940">
    <property type="entry name" value="Hepar_II_III_C"/>
    <property type="match status" value="1"/>
</dbReference>
<evidence type="ECO:0000256" key="3">
    <source>
        <dbReference type="ARBA" id="ARBA00022764"/>
    </source>
</evidence>
<keyword evidence="2 5" id="KW-0732">Signal</keyword>
<dbReference type="Pfam" id="PF05426">
    <property type="entry name" value="Alginate_lyase"/>
    <property type="match status" value="1"/>
</dbReference>
<evidence type="ECO:0000256" key="5">
    <source>
        <dbReference type="SAM" id="SignalP"/>
    </source>
</evidence>
<sequence>MVSKLTIPLFFILGLFNLSAQQHPSINLTKDDVAEIRSSLGHVPMFDSVLNFTIKEIEQDVNFGVDVPVPADLAGGYTHERHKSNFFILQKAGLLYQITGEEKYARFIRSTLIKYAELYPTLSLHPVNKSYARGKLFWQCLNDANWLVYVSQAYDCIYEWLSQEDRELFNSKIFRPMADFLSVENPQFFNRIHNHSTWGNAAVGMIGLVMADDKLVDRALYGLENVSHKNLGEDNDGGLIYSENNRAGFLAQIDEAFSPDGYYTEGPYYQRYAMYPFLIFAQALSNNRPDLEIFNYRDKVLEKAIYALINLTNNNGEFFPINDAQKGMSYHALSVVAAVDLVYNLNNDPSLLSIAKEQHTITLDKNGFSVAKGIAENRMKPYFKPSIQLTDGALGEGGAIGILRSYNQTGETSILMKYGKHGMGHGHFDKLSFCYYLGGEEIIQDYGAARWVNIEQKDGGGYLNENKSWAKQTIAHNTITIDEISQFNGNVKKADLYSPASFFFISGDQKFQAMSAVDENSYQGSRMHRTMILLNDPTLSNPLLIDCFKVESDTIHKYDLPFYYLGQIMKANISFTDQKSQQLGNDFGYQHLRKEAEGQSPDNNSTQITWIKNNKFFTLTSFVNHEDELILTQIGANDSLFNLRRDPGLIIRKNKTKDALFINTLESHGSYSPVNERPINAYGRVDKITVIKNTRDYIAFTIHLQDNSKRLIGISLKDNNENISHQLEYMNEKVSWNGPIMIKKIETNN</sequence>
<reference evidence="8 9" key="1">
    <citation type="submission" date="2020-04" db="EMBL/GenBank/DDBJ databases">
        <title>Flammeovirgaceae bacterium KN852 isolated from deep sea.</title>
        <authorList>
            <person name="Zhang D.-C."/>
        </authorList>
    </citation>
    <scope>NUCLEOTIDE SEQUENCE [LARGE SCALE GENOMIC DNA]</scope>
    <source>
        <strain evidence="8 9">KN852</strain>
    </source>
</reference>
<dbReference type="RefSeq" id="WP_169681279.1">
    <property type="nucleotide sequence ID" value="NZ_JABBNU010000006.1"/>
</dbReference>
<keyword evidence="4 8" id="KW-0456">Lyase</keyword>
<gene>
    <name evidence="8" type="ORF">HH304_10770</name>
</gene>
<dbReference type="GO" id="GO:0016829">
    <property type="term" value="F:lyase activity"/>
    <property type="evidence" value="ECO:0007669"/>
    <property type="project" value="UniProtKB-KW"/>
</dbReference>
<name>A0A848IWI6_9BACT</name>
<dbReference type="InterPro" id="IPR008929">
    <property type="entry name" value="Chondroitin_lyas"/>
</dbReference>
<evidence type="ECO:0000256" key="1">
    <source>
        <dbReference type="ARBA" id="ARBA00004418"/>
    </source>
</evidence>
<protein>
    <submittedName>
        <fullName evidence="8">Alginate lyase family protein</fullName>
    </submittedName>
</protein>
<dbReference type="AlphaFoldDB" id="A0A848IWI6"/>
<keyword evidence="9" id="KW-1185">Reference proteome</keyword>
<feature type="domain" description="Alginate lyase" evidence="6">
    <location>
        <begin position="92"/>
        <end position="316"/>
    </location>
</feature>
<dbReference type="InterPro" id="IPR008397">
    <property type="entry name" value="Alginate_lyase_dom"/>
</dbReference>
<evidence type="ECO:0000259" key="7">
    <source>
        <dbReference type="Pfam" id="PF07940"/>
    </source>
</evidence>
<organism evidence="8 9">
    <name type="scientific">Marinigracilibium pacificum</name>
    <dbReference type="NCBI Taxonomy" id="2729599"/>
    <lineage>
        <taxon>Bacteria</taxon>
        <taxon>Pseudomonadati</taxon>
        <taxon>Bacteroidota</taxon>
        <taxon>Cytophagia</taxon>
        <taxon>Cytophagales</taxon>
        <taxon>Flammeovirgaceae</taxon>
        <taxon>Marinigracilibium</taxon>
    </lineage>
</organism>
<comment type="subcellular location">
    <subcellularLocation>
        <location evidence="1">Periplasm</location>
    </subcellularLocation>
</comment>
<feature type="signal peptide" evidence="5">
    <location>
        <begin position="1"/>
        <end position="20"/>
    </location>
</feature>
<dbReference type="GO" id="GO:0042597">
    <property type="term" value="C:periplasmic space"/>
    <property type="evidence" value="ECO:0007669"/>
    <property type="project" value="UniProtKB-SubCell"/>
</dbReference>
<dbReference type="PANTHER" id="PTHR39210">
    <property type="entry name" value="HEPARIN-SULFATE LYASE"/>
    <property type="match status" value="1"/>
</dbReference>
<dbReference type="EMBL" id="JABBNU010000006">
    <property type="protein sequence ID" value="NMM48883.1"/>
    <property type="molecule type" value="Genomic_DNA"/>
</dbReference>
<evidence type="ECO:0000313" key="9">
    <source>
        <dbReference type="Proteomes" id="UP000559010"/>
    </source>
</evidence>
<dbReference type="InterPro" id="IPR012480">
    <property type="entry name" value="Hepar_II_III_C"/>
</dbReference>
<dbReference type="Gene3D" id="2.70.98.70">
    <property type="match status" value="1"/>
</dbReference>
<dbReference type="Proteomes" id="UP000559010">
    <property type="component" value="Unassembled WGS sequence"/>
</dbReference>
<feature type="domain" description="Heparinase II/III-like C-terminal" evidence="7">
    <location>
        <begin position="398"/>
        <end position="597"/>
    </location>
</feature>
<dbReference type="PANTHER" id="PTHR39210:SF1">
    <property type="entry name" value="HEPARIN-SULFATE LYASE"/>
    <property type="match status" value="1"/>
</dbReference>
<accession>A0A848IWI6</accession>
<evidence type="ECO:0000313" key="8">
    <source>
        <dbReference type="EMBL" id="NMM48883.1"/>
    </source>
</evidence>
<evidence type="ECO:0000256" key="4">
    <source>
        <dbReference type="ARBA" id="ARBA00023239"/>
    </source>
</evidence>
<dbReference type="SUPFAM" id="SSF48230">
    <property type="entry name" value="Chondroitin AC/alginate lyase"/>
    <property type="match status" value="1"/>
</dbReference>
<feature type="chain" id="PRO_5032786309" evidence="5">
    <location>
        <begin position="21"/>
        <end position="749"/>
    </location>
</feature>
<evidence type="ECO:0000259" key="6">
    <source>
        <dbReference type="Pfam" id="PF05426"/>
    </source>
</evidence>
<keyword evidence="3" id="KW-0574">Periplasm</keyword>